<dbReference type="Proteomes" id="UP001642483">
    <property type="component" value="Unassembled WGS sequence"/>
</dbReference>
<name>A0ABP0FAY5_CLALP</name>
<keyword evidence="3" id="KW-1185">Reference proteome</keyword>
<gene>
    <name evidence="2" type="ORF">CVLEPA_LOCUS6284</name>
</gene>
<evidence type="ECO:0000313" key="3">
    <source>
        <dbReference type="Proteomes" id="UP001642483"/>
    </source>
</evidence>
<proteinExistence type="predicted"/>
<feature type="region of interest" description="Disordered" evidence="1">
    <location>
        <begin position="1"/>
        <end position="116"/>
    </location>
</feature>
<protein>
    <submittedName>
        <fullName evidence="2">Uncharacterized protein</fullName>
    </submittedName>
</protein>
<sequence>MLQNPRSLKNRTIPPTPQCGQEQIDARPGISLHPFLDGNVSPASDHSGSDHEEAVKPLNSSVTECNDSRANDEEDDSVGISRDNSDGQERHTSKIVSFRSKYYNSTPRNSAPKEVLQPGVKLLSPFPKDDIHRTAEANFSCYNGTRNEE</sequence>
<evidence type="ECO:0000256" key="1">
    <source>
        <dbReference type="SAM" id="MobiDB-lite"/>
    </source>
</evidence>
<organism evidence="2 3">
    <name type="scientific">Clavelina lepadiformis</name>
    <name type="common">Light-bulb sea squirt</name>
    <name type="synonym">Ascidia lepadiformis</name>
    <dbReference type="NCBI Taxonomy" id="159417"/>
    <lineage>
        <taxon>Eukaryota</taxon>
        <taxon>Metazoa</taxon>
        <taxon>Chordata</taxon>
        <taxon>Tunicata</taxon>
        <taxon>Ascidiacea</taxon>
        <taxon>Aplousobranchia</taxon>
        <taxon>Clavelinidae</taxon>
        <taxon>Clavelina</taxon>
    </lineage>
</organism>
<reference evidence="2 3" key="1">
    <citation type="submission" date="2024-02" db="EMBL/GenBank/DDBJ databases">
        <authorList>
            <person name="Daric V."/>
            <person name="Darras S."/>
        </authorList>
    </citation>
    <scope>NUCLEOTIDE SEQUENCE [LARGE SCALE GENOMIC DNA]</scope>
</reference>
<feature type="compositionally biased region" description="Basic and acidic residues" evidence="1">
    <location>
        <begin position="83"/>
        <end position="92"/>
    </location>
</feature>
<evidence type="ECO:0000313" key="2">
    <source>
        <dbReference type="EMBL" id="CAK8676859.1"/>
    </source>
</evidence>
<accession>A0ABP0FAY5</accession>
<dbReference type="EMBL" id="CAWYQH010000035">
    <property type="protein sequence ID" value="CAK8676859.1"/>
    <property type="molecule type" value="Genomic_DNA"/>
</dbReference>
<comment type="caution">
    <text evidence="2">The sequence shown here is derived from an EMBL/GenBank/DDBJ whole genome shotgun (WGS) entry which is preliminary data.</text>
</comment>